<evidence type="ECO:0000313" key="1">
    <source>
        <dbReference type="EMBL" id="MDN3202884.1"/>
    </source>
</evidence>
<sequence>MKISILSTFILWLALSTSQFEYQQLVGDWQLVYFDGIERVKSSAEYQSRGPEFRSGVEARIKFRLENTVYKFKSGDTLEYTDFVNQTIVMKTAKIDLANGNIITIHEEDQTKKAEIVELDKDRMVLQPISENAGAGKLIFERIKPEKE</sequence>
<dbReference type="EMBL" id="JAUEPH010000001">
    <property type="protein sequence ID" value="MDN3202884.1"/>
    <property type="molecule type" value="Genomic_DNA"/>
</dbReference>
<comment type="caution">
    <text evidence="1">The sequence shown here is derived from an EMBL/GenBank/DDBJ whole genome shotgun (WGS) entry which is preliminary data.</text>
</comment>
<accession>A0ABT7Y8Q1</accession>
<protein>
    <recommendedName>
        <fullName evidence="3">Lipocalin-like domain-containing protein</fullName>
    </recommendedName>
</protein>
<dbReference type="RefSeq" id="WP_289998441.1">
    <property type="nucleotide sequence ID" value="NZ_JAUEPH010000001.1"/>
</dbReference>
<keyword evidence="2" id="KW-1185">Reference proteome</keyword>
<gene>
    <name evidence="1" type="ORF">QVH07_01930</name>
</gene>
<organism evidence="1 2">
    <name type="scientific">Algoriphagus sediminis</name>
    <dbReference type="NCBI Taxonomy" id="3057113"/>
    <lineage>
        <taxon>Bacteria</taxon>
        <taxon>Pseudomonadati</taxon>
        <taxon>Bacteroidota</taxon>
        <taxon>Cytophagia</taxon>
        <taxon>Cytophagales</taxon>
        <taxon>Cyclobacteriaceae</taxon>
        <taxon>Algoriphagus</taxon>
    </lineage>
</organism>
<evidence type="ECO:0008006" key="3">
    <source>
        <dbReference type="Google" id="ProtNLM"/>
    </source>
</evidence>
<evidence type="ECO:0000313" key="2">
    <source>
        <dbReference type="Proteomes" id="UP001171916"/>
    </source>
</evidence>
<name>A0ABT7Y8Q1_9BACT</name>
<proteinExistence type="predicted"/>
<dbReference type="Proteomes" id="UP001171916">
    <property type="component" value="Unassembled WGS sequence"/>
</dbReference>
<reference evidence="1" key="1">
    <citation type="submission" date="2023-06" db="EMBL/GenBank/DDBJ databases">
        <title>Robiginitalea aurantiacus sp. nov. and Algoriphagus sediminis sp. nov., isolated from coastal sediment.</title>
        <authorList>
            <person name="Zhou Z.Y."/>
            <person name="An J."/>
            <person name="Jia Y.W."/>
            <person name="Du Z.J."/>
        </authorList>
    </citation>
    <scope>NUCLEOTIDE SEQUENCE</scope>
    <source>
        <strain evidence="1">C2-7</strain>
    </source>
</reference>